<comment type="caution">
    <text evidence="1">The sequence shown here is derived from an EMBL/GenBank/DDBJ whole genome shotgun (WGS) entry which is preliminary data.</text>
</comment>
<accession>A0A2S7SPX5</accession>
<gene>
    <name evidence="1" type="ORF">CJD36_021325</name>
</gene>
<dbReference type="EMBL" id="PPSL01000009">
    <property type="protein sequence ID" value="PQJ08953.1"/>
    <property type="molecule type" value="Genomic_DNA"/>
</dbReference>
<proteinExistence type="predicted"/>
<reference evidence="1 2" key="1">
    <citation type="submission" date="2018-01" db="EMBL/GenBank/DDBJ databases">
        <title>A novel member of the phylum Bacteroidetes isolated from glacier ice.</title>
        <authorList>
            <person name="Liu Q."/>
            <person name="Xin Y.-H."/>
        </authorList>
    </citation>
    <scope>NUCLEOTIDE SEQUENCE [LARGE SCALE GENOMIC DNA]</scope>
    <source>
        <strain evidence="1 2">RB1R16</strain>
    </source>
</reference>
<protein>
    <submittedName>
        <fullName evidence="1">Uncharacterized protein</fullName>
    </submittedName>
</protein>
<evidence type="ECO:0000313" key="1">
    <source>
        <dbReference type="EMBL" id="PQJ08953.1"/>
    </source>
</evidence>
<organism evidence="1 2">
    <name type="scientific">Flavipsychrobacter stenotrophus</name>
    <dbReference type="NCBI Taxonomy" id="2077091"/>
    <lineage>
        <taxon>Bacteria</taxon>
        <taxon>Pseudomonadati</taxon>
        <taxon>Bacteroidota</taxon>
        <taxon>Chitinophagia</taxon>
        <taxon>Chitinophagales</taxon>
        <taxon>Chitinophagaceae</taxon>
        <taxon>Flavipsychrobacter</taxon>
    </lineage>
</organism>
<sequence length="65" mass="7353">MLIYKVTFIKNKIDSCRLSVNTIMEGSYTCEQHNGFLIYALIKAENEAKARGKALELIEQVSSAR</sequence>
<name>A0A2S7SPX5_9BACT</name>
<dbReference type="AlphaFoldDB" id="A0A2S7SPX5"/>
<dbReference type="Proteomes" id="UP000239872">
    <property type="component" value="Unassembled WGS sequence"/>
</dbReference>
<dbReference type="RefSeq" id="WP_105041243.1">
    <property type="nucleotide sequence ID" value="NZ_PPSL01000009.1"/>
</dbReference>
<evidence type="ECO:0000313" key="2">
    <source>
        <dbReference type="Proteomes" id="UP000239872"/>
    </source>
</evidence>
<keyword evidence="2" id="KW-1185">Reference proteome</keyword>